<dbReference type="Gene3D" id="2.160.20.10">
    <property type="entry name" value="Single-stranded right-handed beta-helix, Pectin lyase-like"/>
    <property type="match status" value="1"/>
</dbReference>
<proteinExistence type="predicted"/>
<name>A0ABN1PKE6_9ACTN</name>
<protein>
    <recommendedName>
        <fullName evidence="1">Rhamnogalacturonase A/B/Epimerase-like pectate lyase domain-containing protein</fullName>
    </recommendedName>
</protein>
<accession>A0ABN1PKE6</accession>
<dbReference type="SUPFAM" id="SSF51126">
    <property type="entry name" value="Pectin lyase-like"/>
    <property type="match status" value="1"/>
</dbReference>
<dbReference type="Proteomes" id="UP001500542">
    <property type="component" value="Unassembled WGS sequence"/>
</dbReference>
<gene>
    <name evidence="2" type="ORF">GCM10009554_10930</name>
</gene>
<dbReference type="PANTHER" id="PTHR31339:SF9">
    <property type="entry name" value="PLASMIN AND FIBRONECTIN-BINDING PROTEIN A"/>
    <property type="match status" value="1"/>
</dbReference>
<dbReference type="InterPro" id="IPR011050">
    <property type="entry name" value="Pectin_lyase_fold/virulence"/>
</dbReference>
<dbReference type="InterPro" id="IPR051801">
    <property type="entry name" value="GH28_Enzymes"/>
</dbReference>
<dbReference type="PANTHER" id="PTHR31339">
    <property type="entry name" value="PECTIN LYASE-RELATED"/>
    <property type="match status" value="1"/>
</dbReference>
<dbReference type="RefSeq" id="WP_343965422.1">
    <property type="nucleotide sequence ID" value="NZ_BAAAHK010000003.1"/>
</dbReference>
<sequence length="508" mass="54840">MIAALSPRVHSYPLPPIYPVSADFAVAVNGENVPVTAFAPEPGGGVEYHYAHFSFRGTVNVQVSTRRKITSYSVSPLALEIPTEVSGHTLTFTLDRSRYLIVKIDDLRELVIAADPEEVDPPGPAGPGIFNVYTDFGADPTGRTPATDSVQGAINAASEAGGGVVYVPAGVFTIGNIVLRSRVHLYLAGGSVLRATGTPLVYSTQFHHDSLGMDGTWLVSTAPGSVDVTVSGRGTIDGQGARMRKESGYLNHLLVPVGTRGLVVEGIIGRDSGSWAFLPSRCSDVQISNYKGFQTQRQFENDVLDINECQDVTVRRAIAICEDDPYSTKAWAEDANIAMSWPHPRQPVERVLFDDVVAWTHCAAFKVGNGHYSHQRDITYRNGCVYNATRAIAIDPCYGSEPCSGIFYQDIDIESLDHDRGNQSWLLIHTRERGLGIGPVSGVRIERINVRSQGGMKPLVAAGNTEGAITDVVLRDVVLEGTPLRSFDQLGISLDTNVQEPAVTYGEA</sequence>
<evidence type="ECO:0000313" key="3">
    <source>
        <dbReference type="Proteomes" id="UP001500542"/>
    </source>
</evidence>
<dbReference type="InterPro" id="IPR012334">
    <property type="entry name" value="Pectin_lyas_fold"/>
</dbReference>
<dbReference type="InterPro" id="IPR024535">
    <property type="entry name" value="RHGA/B-epi-like_pectate_lyase"/>
</dbReference>
<reference evidence="2 3" key="1">
    <citation type="journal article" date="2019" name="Int. J. Syst. Evol. Microbiol.">
        <title>The Global Catalogue of Microorganisms (GCM) 10K type strain sequencing project: providing services to taxonomists for standard genome sequencing and annotation.</title>
        <authorList>
            <consortium name="The Broad Institute Genomics Platform"/>
            <consortium name="The Broad Institute Genome Sequencing Center for Infectious Disease"/>
            <person name="Wu L."/>
            <person name="Ma J."/>
        </authorList>
    </citation>
    <scope>NUCLEOTIDE SEQUENCE [LARGE SCALE GENOMIC DNA]</scope>
    <source>
        <strain evidence="2 3">JCM 10977</strain>
    </source>
</reference>
<evidence type="ECO:0000259" key="1">
    <source>
        <dbReference type="Pfam" id="PF12708"/>
    </source>
</evidence>
<keyword evidence="3" id="KW-1185">Reference proteome</keyword>
<feature type="domain" description="Rhamnogalacturonase A/B/Epimerase-like pectate lyase" evidence="1">
    <location>
        <begin position="130"/>
        <end position="186"/>
    </location>
</feature>
<evidence type="ECO:0000313" key="2">
    <source>
        <dbReference type="EMBL" id="GAA0928943.1"/>
    </source>
</evidence>
<dbReference type="EMBL" id="BAAAHK010000003">
    <property type="protein sequence ID" value="GAA0928943.1"/>
    <property type="molecule type" value="Genomic_DNA"/>
</dbReference>
<dbReference type="Pfam" id="PF12708">
    <property type="entry name" value="Pect-lyase_RHGA_epim"/>
    <property type="match status" value="1"/>
</dbReference>
<organism evidence="2 3">
    <name type="scientific">Kribbella koreensis</name>
    <dbReference type="NCBI Taxonomy" id="57909"/>
    <lineage>
        <taxon>Bacteria</taxon>
        <taxon>Bacillati</taxon>
        <taxon>Actinomycetota</taxon>
        <taxon>Actinomycetes</taxon>
        <taxon>Propionibacteriales</taxon>
        <taxon>Kribbellaceae</taxon>
        <taxon>Kribbella</taxon>
    </lineage>
</organism>
<comment type="caution">
    <text evidence="2">The sequence shown here is derived from an EMBL/GenBank/DDBJ whole genome shotgun (WGS) entry which is preliminary data.</text>
</comment>